<dbReference type="Pfam" id="PF07130">
    <property type="entry name" value="YebG"/>
    <property type="match status" value="1"/>
</dbReference>
<evidence type="ECO:0000313" key="1">
    <source>
        <dbReference type="EMBL" id="GGA95464.1"/>
    </source>
</evidence>
<name>A0ABQ1HXQ5_9ALTE</name>
<comment type="caution">
    <text evidence="1">The sequence shown here is derived from an EMBL/GenBank/DDBJ whole genome shotgun (WGS) entry which is preliminary data.</text>
</comment>
<dbReference type="Proteomes" id="UP000651977">
    <property type="component" value="Unassembled WGS sequence"/>
</dbReference>
<keyword evidence="2" id="KW-1185">Reference proteome</keyword>
<protein>
    <recommendedName>
        <fullName evidence="3">Multidrug DMT transporter permease</fullName>
    </recommendedName>
</protein>
<reference evidence="2" key="1">
    <citation type="journal article" date="2019" name="Int. J. Syst. Evol. Microbiol.">
        <title>The Global Catalogue of Microorganisms (GCM) 10K type strain sequencing project: providing services to taxonomists for standard genome sequencing and annotation.</title>
        <authorList>
            <consortium name="The Broad Institute Genomics Platform"/>
            <consortium name="The Broad Institute Genome Sequencing Center for Infectious Disease"/>
            <person name="Wu L."/>
            <person name="Ma J."/>
        </authorList>
    </citation>
    <scope>NUCLEOTIDE SEQUENCE [LARGE SCALE GENOMIC DNA]</scope>
    <source>
        <strain evidence="2">CGMCC 1.10131</strain>
    </source>
</reference>
<gene>
    <name evidence="1" type="ORF">GCM10007414_05330</name>
</gene>
<accession>A0ABQ1HXQ5</accession>
<dbReference type="Gene3D" id="1.10.10.710">
    <property type="entry name" value="PSPTO_1197 like"/>
    <property type="match status" value="1"/>
</dbReference>
<dbReference type="InterPro" id="IPR009813">
    <property type="entry name" value="Uncharacterised_YebG"/>
</dbReference>
<evidence type="ECO:0008006" key="3">
    <source>
        <dbReference type="Google" id="ProtNLM"/>
    </source>
</evidence>
<evidence type="ECO:0000313" key="2">
    <source>
        <dbReference type="Proteomes" id="UP000651977"/>
    </source>
</evidence>
<dbReference type="InterPro" id="IPR038627">
    <property type="entry name" value="YebG-like_sf"/>
</dbReference>
<organism evidence="1 2">
    <name type="scientific">Agarivorans gilvus</name>
    <dbReference type="NCBI Taxonomy" id="680279"/>
    <lineage>
        <taxon>Bacteria</taxon>
        <taxon>Pseudomonadati</taxon>
        <taxon>Pseudomonadota</taxon>
        <taxon>Gammaproteobacteria</taxon>
        <taxon>Alteromonadales</taxon>
        <taxon>Alteromonadaceae</taxon>
        <taxon>Agarivorans</taxon>
    </lineage>
</organism>
<dbReference type="RefSeq" id="WP_055731550.1">
    <property type="nucleotide sequence ID" value="NZ_BMDY01000002.1"/>
</dbReference>
<proteinExistence type="predicted"/>
<dbReference type="EMBL" id="BMDY01000002">
    <property type="protein sequence ID" value="GGA95464.1"/>
    <property type="molecule type" value="Genomic_DNA"/>
</dbReference>
<sequence length="87" mass="9935">MAVIIKYVVERNGVEKMTFSSKKEADNYDKMLDVADQLTLMLHHAEPELTEQQAENLGFYLSAQRDALQKVLKGQEFDVSMLEQVGE</sequence>